<organism evidence="2 3">
    <name type="scientific">Trematosphaeria pertusa</name>
    <dbReference type="NCBI Taxonomy" id="390896"/>
    <lineage>
        <taxon>Eukaryota</taxon>
        <taxon>Fungi</taxon>
        <taxon>Dikarya</taxon>
        <taxon>Ascomycota</taxon>
        <taxon>Pezizomycotina</taxon>
        <taxon>Dothideomycetes</taxon>
        <taxon>Pleosporomycetidae</taxon>
        <taxon>Pleosporales</taxon>
        <taxon>Massarineae</taxon>
        <taxon>Trematosphaeriaceae</taxon>
        <taxon>Trematosphaeria</taxon>
    </lineage>
</organism>
<name>A0A6A6IUF8_9PLEO</name>
<dbReference type="Proteomes" id="UP000800094">
    <property type="component" value="Unassembled WGS sequence"/>
</dbReference>
<protein>
    <submittedName>
        <fullName evidence="2">Uncharacterized protein</fullName>
    </submittedName>
</protein>
<gene>
    <name evidence="2" type="ORF">BU26DRAFT_134911</name>
</gene>
<evidence type="ECO:0000313" key="2">
    <source>
        <dbReference type="EMBL" id="KAF2254195.1"/>
    </source>
</evidence>
<accession>A0A6A6IUF8</accession>
<sequence>MANGKRGLEADLEHPNGAKKAKLDRTELTTEDGAAPSTDDQDARTATTAILDCLSTSLPTPTGNPPKGEQKNPSSKTVQAEPLPRFLINSDEHSDDPKRFDWNTGYKKFEECLHEDKDSAKALLQRLKEHFEPFRFEQINLRNEADVVHQAGLYLVYPVQMAAELLEPGITTHSEAPVDTKGLRVDLAWIRPDRTLFMHIEYKRRGYLSAERFRHEAIAHHQKGDQERRLSMTLASSAINEGDVAHLLRRVRAYAKGHKLKYSSLCDYETLILLEFRNNYEEVHMTIPEPKTSVRAWWGCSTWRMGLIRMTSRLSFARIGAGGWMADTRRC</sequence>
<keyword evidence="3" id="KW-1185">Reference proteome</keyword>
<feature type="region of interest" description="Disordered" evidence="1">
    <location>
        <begin position="1"/>
        <end position="81"/>
    </location>
</feature>
<proteinExistence type="predicted"/>
<evidence type="ECO:0000256" key="1">
    <source>
        <dbReference type="SAM" id="MobiDB-lite"/>
    </source>
</evidence>
<dbReference type="RefSeq" id="XP_033689199.1">
    <property type="nucleotide sequence ID" value="XM_033819722.1"/>
</dbReference>
<reference evidence="2" key="1">
    <citation type="journal article" date="2020" name="Stud. Mycol.">
        <title>101 Dothideomycetes genomes: a test case for predicting lifestyles and emergence of pathogens.</title>
        <authorList>
            <person name="Haridas S."/>
            <person name="Albert R."/>
            <person name="Binder M."/>
            <person name="Bloem J."/>
            <person name="Labutti K."/>
            <person name="Salamov A."/>
            <person name="Andreopoulos B."/>
            <person name="Baker S."/>
            <person name="Barry K."/>
            <person name="Bills G."/>
            <person name="Bluhm B."/>
            <person name="Cannon C."/>
            <person name="Castanera R."/>
            <person name="Culley D."/>
            <person name="Daum C."/>
            <person name="Ezra D."/>
            <person name="Gonzalez J."/>
            <person name="Henrissat B."/>
            <person name="Kuo A."/>
            <person name="Liang C."/>
            <person name="Lipzen A."/>
            <person name="Lutzoni F."/>
            <person name="Magnuson J."/>
            <person name="Mondo S."/>
            <person name="Nolan M."/>
            <person name="Ohm R."/>
            <person name="Pangilinan J."/>
            <person name="Park H.-J."/>
            <person name="Ramirez L."/>
            <person name="Alfaro M."/>
            <person name="Sun H."/>
            <person name="Tritt A."/>
            <person name="Yoshinaga Y."/>
            <person name="Zwiers L.-H."/>
            <person name="Turgeon B."/>
            <person name="Goodwin S."/>
            <person name="Spatafora J."/>
            <person name="Crous P."/>
            <person name="Grigoriev I."/>
        </authorList>
    </citation>
    <scope>NUCLEOTIDE SEQUENCE</scope>
    <source>
        <strain evidence="2">CBS 122368</strain>
    </source>
</reference>
<dbReference type="AlphaFoldDB" id="A0A6A6IUF8"/>
<feature type="compositionally biased region" description="Basic and acidic residues" evidence="1">
    <location>
        <begin position="1"/>
        <end position="28"/>
    </location>
</feature>
<evidence type="ECO:0000313" key="3">
    <source>
        <dbReference type="Proteomes" id="UP000800094"/>
    </source>
</evidence>
<dbReference type="EMBL" id="ML987190">
    <property type="protein sequence ID" value="KAF2254195.1"/>
    <property type="molecule type" value="Genomic_DNA"/>
</dbReference>
<dbReference type="GeneID" id="54573052"/>